<feature type="compositionally biased region" description="Low complexity" evidence="12">
    <location>
        <begin position="11"/>
        <end position="29"/>
    </location>
</feature>
<evidence type="ECO:0000256" key="1">
    <source>
        <dbReference type="ARBA" id="ARBA00004123"/>
    </source>
</evidence>
<comment type="similarity">
    <text evidence="2">Belongs to the krueppel C2H2-type zinc-finger protein family.</text>
</comment>
<evidence type="ECO:0000256" key="12">
    <source>
        <dbReference type="SAM" id="MobiDB-lite"/>
    </source>
</evidence>
<evidence type="ECO:0000256" key="10">
    <source>
        <dbReference type="ARBA" id="ARBA00023242"/>
    </source>
</evidence>
<keyword evidence="9" id="KW-0804">Transcription</keyword>
<evidence type="ECO:0000256" key="11">
    <source>
        <dbReference type="PROSITE-ProRule" id="PRU00042"/>
    </source>
</evidence>
<dbReference type="Proteomes" id="UP000650533">
    <property type="component" value="Chromosome 7"/>
</dbReference>
<evidence type="ECO:0000256" key="9">
    <source>
        <dbReference type="ARBA" id="ARBA00023163"/>
    </source>
</evidence>
<dbReference type="GO" id="GO:0005634">
    <property type="term" value="C:nucleus"/>
    <property type="evidence" value="ECO:0007669"/>
    <property type="project" value="UniProtKB-SubCell"/>
</dbReference>
<dbReference type="GeneID" id="67028979"/>
<dbReference type="RefSeq" id="XP_043181948.1">
    <property type="nucleotide sequence ID" value="XM_043326516.1"/>
</dbReference>
<keyword evidence="3" id="KW-0479">Metal-binding</keyword>
<evidence type="ECO:0000259" key="13">
    <source>
        <dbReference type="PROSITE" id="PS50157"/>
    </source>
</evidence>
<dbReference type="PROSITE" id="PS00028">
    <property type="entry name" value="ZINC_FINGER_C2H2_1"/>
    <property type="match status" value="1"/>
</dbReference>
<dbReference type="SMART" id="SM00355">
    <property type="entry name" value="ZnF_C2H2"/>
    <property type="match status" value="2"/>
</dbReference>
<dbReference type="SUPFAM" id="SSF57667">
    <property type="entry name" value="beta-beta-alpha zinc fingers"/>
    <property type="match status" value="1"/>
</dbReference>
<proteinExistence type="inferred from homology"/>
<dbReference type="Gene3D" id="3.30.160.60">
    <property type="entry name" value="Classic Zinc Finger"/>
    <property type="match status" value="2"/>
</dbReference>
<keyword evidence="4" id="KW-0677">Repeat</keyword>
<keyword evidence="6" id="KW-0862">Zinc</keyword>
<feature type="domain" description="C2H2-type" evidence="13">
    <location>
        <begin position="168"/>
        <end position="195"/>
    </location>
</feature>
<keyword evidence="5 11" id="KW-0863">Zinc-finger</keyword>
<dbReference type="GO" id="GO:0010468">
    <property type="term" value="P:regulation of gene expression"/>
    <property type="evidence" value="ECO:0007669"/>
    <property type="project" value="TreeGrafter"/>
</dbReference>
<dbReference type="PROSITE" id="PS50157">
    <property type="entry name" value="ZINC_FINGER_C2H2_2"/>
    <property type="match status" value="1"/>
</dbReference>
<keyword evidence="10" id="KW-0539">Nucleus</keyword>
<dbReference type="GO" id="GO:0008270">
    <property type="term" value="F:zinc ion binding"/>
    <property type="evidence" value="ECO:0007669"/>
    <property type="project" value="UniProtKB-KW"/>
</dbReference>
<reference evidence="14" key="1">
    <citation type="submission" date="2020-05" db="EMBL/GenBank/DDBJ databases">
        <title>Evolutionary and genomic comparisons of hybrid uninucleate and nonhybrid Rhizoctonia fungi.</title>
        <authorList>
            <person name="Li C."/>
            <person name="Chen X."/>
        </authorList>
    </citation>
    <scope>NUCLEOTIDE SEQUENCE</scope>
    <source>
        <strain evidence="14">AG-1 IA</strain>
    </source>
</reference>
<keyword evidence="7" id="KW-0805">Transcription regulation</keyword>
<evidence type="ECO:0000256" key="6">
    <source>
        <dbReference type="ARBA" id="ARBA00022833"/>
    </source>
</evidence>
<evidence type="ECO:0000256" key="4">
    <source>
        <dbReference type="ARBA" id="ARBA00022737"/>
    </source>
</evidence>
<sequence>MSHPHNSSHDSTYYGSGSGLSTSGPDGDLPPFQAFPAARDSRSRPNSGNTPPQQDLGVAHGSSQRYRAADDANTRRSGHPSSMDDPAYRERQRTSTLPEFTPFPSASPGHRYAPPEGARAPQPRPIPPQPYAAETGSSYLPVPPANAIRVPLQPSPYAPPGPLTERPHVCEHCDSGFARAHDLKRHLETHKSERPHKCPNCQRSFSRKDAVQRHLVVTQCTGSAGGSK</sequence>
<evidence type="ECO:0000256" key="2">
    <source>
        <dbReference type="ARBA" id="ARBA00006991"/>
    </source>
</evidence>
<dbReference type="FunFam" id="3.30.160.60:FF:000075">
    <property type="entry name" value="Putative zinc finger protein 536"/>
    <property type="match status" value="1"/>
</dbReference>
<feature type="compositionally biased region" description="Pro residues" evidence="12">
    <location>
        <begin position="153"/>
        <end position="162"/>
    </location>
</feature>
<feature type="compositionally biased region" description="Polar residues" evidence="12">
    <location>
        <begin position="44"/>
        <end position="53"/>
    </location>
</feature>
<keyword evidence="8" id="KW-0238">DNA-binding</keyword>
<accession>A0A8H8P0G9</accession>
<dbReference type="InterPro" id="IPR013087">
    <property type="entry name" value="Znf_C2H2_type"/>
</dbReference>
<dbReference type="FunFam" id="3.30.160.60:FF:000100">
    <property type="entry name" value="Zinc finger 45-like"/>
    <property type="match status" value="1"/>
</dbReference>
<dbReference type="EMBL" id="CP059664">
    <property type="protein sequence ID" value="QRW21711.1"/>
    <property type="molecule type" value="Genomic_DNA"/>
</dbReference>
<evidence type="ECO:0000313" key="14">
    <source>
        <dbReference type="EMBL" id="QRW21711.1"/>
    </source>
</evidence>
<dbReference type="InterPro" id="IPR036236">
    <property type="entry name" value="Znf_C2H2_sf"/>
</dbReference>
<organism evidence="14 15">
    <name type="scientific">Rhizoctonia solani</name>
    <dbReference type="NCBI Taxonomy" id="456999"/>
    <lineage>
        <taxon>Eukaryota</taxon>
        <taxon>Fungi</taxon>
        <taxon>Dikarya</taxon>
        <taxon>Basidiomycota</taxon>
        <taxon>Agaricomycotina</taxon>
        <taxon>Agaricomycetes</taxon>
        <taxon>Cantharellales</taxon>
        <taxon>Ceratobasidiaceae</taxon>
        <taxon>Rhizoctonia</taxon>
    </lineage>
</organism>
<dbReference type="AlphaFoldDB" id="A0A8H8P0G9"/>
<comment type="subcellular location">
    <subcellularLocation>
        <location evidence="1">Nucleus</location>
    </subcellularLocation>
</comment>
<dbReference type="Pfam" id="PF00096">
    <property type="entry name" value="zf-C2H2"/>
    <property type="match status" value="2"/>
</dbReference>
<evidence type="ECO:0000313" key="15">
    <source>
        <dbReference type="Proteomes" id="UP000650533"/>
    </source>
</evidence>
<evidence type="ECO:0000256" key="8">
    <source>
        <dbReference type="ARBA" id="ARBA00023125"/>
    </source>
</evidence>
<dbReference type="PANTHER" id="PTHR16515">
    <property type="entry name" value="PR DOMAIN ZINC FINGER PROTEIN"/>
    <property type="match status" value="1"/>
</dbReference>
<evidence type="ECO:0000256" key="7">
    <source>
        <dbReference type="ARBA" id="ARBA00023015"/>
    </source>
</evidence>
<gene>
    <name evidence="14" type="ORF">RhiXN_06700</name>
</gene>
<dbReference type="GO" id="GO:0003677">
    <property type="term" value="F:DNA binding"/>
    <property type="evidence" value="ECO:0007669"/>
    <property type="project" value="UniProtKB-KW"/>
</dbReference>
<protein>
    <submittedName>
        <fullName evidence="14">C2H2 zinc finger</fullName>
    </submittedName>
</protein>
<dbReference type="InterPro" id="IPR050331">
    <property type="entry name" value="Zinc_finger"/>
</dbReference>
<name>A0A8H8P0G9_9AGAM</name>
<dbReference type="PANTHER" id="PTHR16515:SF49">
    <property type="entry name" value="GASTRULA ZINC FINGER PROTEIN XLCGF49.1-LIKE-RELATED"/>
    <property type="match status" value="1"/>
</dbReference>
<dbReference type="KEGG" id="rsx:RhiXN_06700"/>
<feature type="region of interest" description="Disordered" evidence="12">
    <location>
        <begin position="1"/>
        <end position="166"/>
    </location>
</feature>
<evidence type="ECO:0000256" key="5">
    <source>
        <dbReference type="ARBA" id="ARBA00022771"/>
    </source>
</evidence>
<evidence type="ECO:0000256" key="3">
    <source>
        <dbReference type="ARBA" id="ARBA00022723"/>
    </source>
</evidence>